<name>A0ACC3BBX8_9EURO</name>
<sequence>MHQLLCQRPPDPALPDEILIDADAVIRYHNSHNLLTSSKSIAPSAILKTSPNPGKHRSINLSIWKGDITTLTDVTAIVNAANSQLLGCFRPEHRCIDNIIHGAVGPRLRDACHAIMLDQGHLEPVGSVKVTPGFDLPASYILHTVGPQLNGRQKPNERHEKQLAGCYKSCLDAMEALPSLSDGRKVVVFCCISTGLFAFPSDIAAKISLNAVVEWCFTNPATTVTDIIFDTFLEKDWVLYRDNIRSLQQRPNITVSDLIPPTKLFDPVATPAVSQAREWLQNADYLLITAGAGLSAAIGLDYTSRDLFTKHFPAFQPLGLNRLYDVFGFQGWKSRKQKWGYYFLHLNMVRTWPQSALYTRLLKLADRFDSRYFVRTSNADGLFVANGFPADRVSTPQGGYRFLQCLAKCRPDAVFPSERFVDAALPLIDPITQSLTDESMIPHCEYCRGELTLCVRGGDYFNARPFRDQERKYEQFITDAAQALDLHQTGSSNTRENEKQKQGQKRNDEDVSDTGNRTPSCRVRDGDVNHYTISDALVKEEPQIVILELGVGLNTPGVLRWPNEELLESSPGRSFRLVRAGIGASACVPWDLEEQGLAVGLAGDLNAVVHALVG</sequence>
<evidence type="ECO:0000313" key="2">
    <source>
        <dbReference type="Proteomes" id="UP001177260"/>
    </source>
</evidence>
<dbReference type="EMBL" id="JAOPJF010000009">
    <property type="protein sequence ID" value="KAK1148160.1"/>
    <property type="molecule type" value="Genomic_DNA"/>
</dbReference>
<comment type="caution">
    <text evidence="1">The sequence shown here is derived from an EMBL/GenBank/DDBJ whole genome shotgun (WGS) entry which is preliminary data.</text>
</comment>
<keyword evidence="2" id="KW-1185">Reference proteome</keyword>
<organism evidence="1 2">
    <name type="scientific">Aspergillus melleus</name>
    <dbReference type="NCBI Taxonomy" id="138277"/>
    <lineage>
        <taxon>Eukaryota</taxon>
        <taxon>Fungi</taxon>
        <taxon>Dikarya</taxon>
        <taxon>Ascomycota</taxon>
        <taxon>Pezizomycotina</taxon>
        <taxon>Eurotiomycetes</taxon>
        <taxon>Eurotiomycetidae</taxon>
        <taxon>Eurotiales</taxon>
        <taxon>Aspergillaceae</taxon>
        <taxon>Aspergillus</taxon>
        <taxon>Aspergillus subgen. Circumdati</taxon>
    </lineage>
</organism>
<gene>
    <name evidence="1" type="ORF">N8T08_010802</name>
</gene>
<evidence type="ECO:0000313" key="1">
    <source>
        <dbReference type="EMBL" id="KAK1148160.1"/>
    </source>
</evidence>
<proteinExistence type="predicted"/>
<protein>
    <submittedName>
        <fullName evidence="1">Uncharacterized protein</fullName>
    </submittedName>
</protein>
<dbReference type="Proteomes" id="UP001177260">
    <property type="component" value="Unassembled WGS sequence"/>
</dbReference>
<reference evidence="1 2" key="1">
    <citation type="journal article" date="2023" name="ACS Omega">
        <title>Identification of the Neoaspergillic Acid Biosynthesis Gene Cluster by Establishing an In Vitro CRISPR-Ribonucleoprotein Genetic System in Aspergillus melleus.</title>
        <authorList>
            <person name="Yuan B."/>
            <person name="Grau M.F."/>
            <person name="Murata R.M."/>
            <person name="Torok T."/>
            <person name="Venkateswaran K."/>
            <person name="Stajich J.E."/>
            <person name="Wang C.C.C."/>
        </authorList>
    </citation>
    <scope>NUCLEOTIDE SEQUENCE [LARGE SCALE GENOMIC DNA]</scope>
    <source>
        <strain evidence="1 2">IMV 1140</strain>
    </source>
</reference>
<accession>A0ACC3BBX8</accession>